<dbReference type="EMBL" id="DF237487">
    <property type="protein sequence ID" value="GAQ89577.1"/>
    <property type="molecule type" value="Genomic_DNA"/>
</dbReference>
<name>A0A1Y1ILR5_KLENI</name>
<gene>
    <name evidence="5" type="ORF">KFL_005380030</name>
</gene>
<dbReference type="OrthoDB" id="885195at2759"/>
<comment type="function">
    <text evidence="4">Dirigent proteins impart stereoselectivity on the phenoxy radical-coupling reaction, yielding optically active lignans from two molecules of coniferyl alcohol in the biosynthesis of lignans, flavonolignans, and alkaloids and thus plays a central role in plant secondary metabolism.</text>
</comment>
<dbReference type="GO" id="GO:0009699">
    <property type="term" value="P:phenylpropanoid biosynthetic process"/>
    <property type="evidence" value="ECO:0007669"/>
    <property type="project" value="UniProtKB-ARBA"/>
</dbReference>
<keyword evidence="4" id="KW-0052">Apoplast</keyword>
<dbReference type="Gene3D" id="2.40.480.10">
    <property type="entry name" value="Allene oxide cyclase-like"/>
    <property type="match status" value="1"/>
</dbReference>
<evidence type="ECO:0000256" key="1">
    <source>
        <dbReference type="ARBA" id="ARBA00010746"/>
    </source>
</evidence>
<organism evidence="5 6">
    <name type="scientific">Klebsormidium nitens</name>
    <name type="common">Green alga</name>
    <name type="synonym">Ulothrix nitens</name>
    <dbReference type="NCBI Taxonomy" id="105231"/>
    <lineage>
        <taxon>Eukaryota</taxon>
        <taxon>Viridiplantae</taxon>
        <taxon>Streptophyta</taxon>
        <taxon>Klebsormidiophyceae</taxon>
        <taxon>Klebsormidiales</taxon>
        <taxon>Klebsormidiaceae</taxon>
        <taxon>Klebsormidium</taxon>
    </lineage>
</organism>
<reference evidence="5 6" key="1">
    <citation type="journal article" date="2014" name="Nat. Commun.">
        <title>Klebsormidium flaccidum genome reveals primary factors for plant terrestrial adaptation.</title>
        <authorList>
            <person name="Hori K."/>
            <person name="Maruyama F."/>
            <person name="Fujisawa T."/>
            <person name="Togashi T."/>
            <person name="Yamamoto N."/>
            <person name="Seo M."/>
            <person name="Sato S."/>
            <person name="Yamada T."/>
            <person name="Mori H."/>
            <person name="Tajima N."/>
            <person name="Moriyama T."/>
            <person name="Ikeuchi M."/>
            <person name="Watanabe M."/>
            <person name="Wada H."/>
            <person name="Kobayashi K."/>
            <person name="Saito M."/>
            <person name="Masuda T."/>
            <person name="Sasaki-Sekimoto Y."/>
            <person name="Mashiguchi K."/>
            <person name="Awai K."/>
            <person name="Shimojima M."/>
            <person name="Masuda S."/>
            <person name="Iwai M."/>
            <person name="Nobusawa T."/>
            <person name="Narise T."/>
            <person name="Kondo S."/>
            <person name="Saito H."/>
            <person name="Sato R."/>
            <person name="Murakawa M."/>
            <person name="Ihara Y."/>
            <person name="Oshima-Yamada Y."/>
            <person name="Ohtaka K."/>
            <person name="Satoh M."/>
            <person name="Sonobe K."/>
            <person name="Ishii M."/>
            <person name="Ohtani R."/>
            <person name="Kanamori-Sato M."/>
            <person name="Honoki R."/>
            <person name="Miyazaki D."/>
            <person name="Mochizuki H."/>
            <person name="Umetsu J."/>
            <person name="Higashi K."/>
            <person name="Shibata D."/>
            <person name="Kamiya Y."/>
            <person name="Sato N."/>
            <person name="Nakamura Y."/>
            <person name="Tabata S."/>
            <person name="Ida S."/>
            <person name="Kurokawa K."/>
            <person name="Ohta H."/>
        </authorList>
    </citation>
    <scope>NUCLEOTIDE SEQUENCE [LARGE SCALE GENOMIC DNA]</scope>
    <source>
        <strain evidence="5 6">NIES-2285</strain>
    </source>
</reference>
<dbReference type="GO" id="GO:0048046">
    <property type="term" value="C:apoplast"/>
    <property type="evidence" value="ECO:0007669"/>
    <property type="project" value="UniProtKB-SubCell"/>
</dbReference>
<comment type="subcellular location">
    <subcellularLocation>
        <location evidence="4">Secreted</location>
        <location evidence="4">Extracellular space</location>
        <location evidence="4">Apoplast</location>
    </subcellularLocation>
</comment>
<protein>
    <recommendedName>
        <fullName evidence="4">Dirigent protein</fullName>
    </recommendedName>
</protein>
<keyword evidence="6" id="KW-1185">Reference proteome</keyword>
<feature type="signal peptide" evidence="4">
    <location>
        <begin position="1"/>
        <end position="19"/>
    </location>
</feature>
<dbReference type="InterPro" id="IPR044859">
    <property type="entry name" value="Allene_oxi_cyc_Dirigent"/>
</dbReference>
<keyword evidence="4" id="KW-0732">Signal</keyword>
<accession>A0A1Y1ILR5</accession>
<dbReference type="Proteomes" id="UP000054558">
    <property type="component" value="Unassembled WGS sequence"/>
</dbReference>
<sequence length="182" mass="19007">MARLMIAALLIATVASVSAVDSFSYESRKLGTASYYKFDATELIGGEGGKFPEAPGETLTYKNVITAGGIHGDVIAFINGYFVLTSAAANGEEAWFEQTQTVVFTKGPFKGSSITIAGAYAFGANPPLSIVGGTGKFAGAKGVYSAGADPDSEHAASLHFEFTTDKKIAGASAFETIYDWLF</sequence>
<feature type="chain" id="PRO_5011832001" description="Dirigent protein" evidence="4">
    <location>
        <begin position="20"/>
        <end position="182"/>
    </location>
</feature>
<dbReference type="InterPro" id="IPR004265">
    <property type="entry name" value="Dirigent"/>
</dbReference>
<comment type="subunit">
    <text evidence="2 4">Homodimer.</text>
</comment>
<keyword evidence="3 4" id="KW-0964">Secreted</keyword>
<evidence type="ECO:0000256" key="2">
    <source>
        <dbReference type="ARBA" id="ARBA00011738"/>
    </source>
</evidence>
<dbReference type="Pfam" id="PF03018">
    <property type="entry name" value="Dirigent"/>
    <property type="match status" value="1"/>
</dbReference>
<dbReference type="AlphaFoldDB" id="A0A1Y1ILR5"/>
<evidence type="ECO:0000256" key="3">
    <source>
        <dbReference type="ARBA" id="ARBA00022525"/>
    </source>
</evidence>
<proteinExistence type="inferred from homology"/>
<evidence type="ECO:0000313" key="5">
    <source>
        <dbReference type="EMBL" id="GAQ89577.1"/>
    </source>
</evidence>
<evidence type="ECO:0000256" key="4">
    <source>
        <dbReference type="RuleBase" id="RU363099"/>
    </source>
</evidence>
<evidence type="ECO:0000313" key="6">
    <source>
        <dbReference type="Proteomes" id="UP000054558"/>
    </source>
</evidence>
<comment type="similarity">
    <text evidence="1 4">Belongs to the plant dirigent protein family.</text>
</comment>